<comment type="caution">
    <text evidence="2">The sequence shown here is derived from an EMBL/GenBank/DDBJ whole genome shotgun (WGS) entry which is preliminary data.</text>
</comment>
<feature type="non-terminal residue" evidence="2">
    <location>
        <position position="112"/>
    </location>
</feature>
<feature type="region of interest" description="Disordered" evidence="1">
    <location>
        <begin position="18"/>
        <end position="38"/>
    </location>
</feature>
<evidence type="ECO:0000313" key="3">
    <source>
        <dbReference type="Proteomes" id="UP001331761"/>
    </source>
</evidence>
<accession>A0AAN8FE79</accession>
<protein>
    <submittedName>
        <fullName evidence="2">Uncharacterized protein</fullName>
    </submittedName>
</protein>
<evidence type="ECO:0000313" key="2">
    <source>
        <dbReference type="EMBL" id="KAK5978096.1"/>
    </source>
</evidence>
<gene>
    <name evidence="2" type="ORF">GCK32_022395</name>
</gene>
<sequence>MIICPVIPPCPCCHGASIRPPPSTRSDNPPYPVASFTPDHHTGKVAIMKTSCSTAKRPTSTATADMIPTSSFPHYTSIPPFMSQTGLPYTSFVFPNSLTNTRATTSANGNNA</sequence>
<proteinExistence type="predicted"/>
<dbReference type="AlphaFoldDB" id="A0AAN8FE79"/>
<dbReference type="Proteomes" id="UP001331761">
    <property type="component" value="Unassembled WGS sequence"/>
</dbReference>
<organism evidence="2 3">
    <name type="scientific">Trichostrongylus colubriformis</name>
    <name type="common">Black scour worm</name>
    <dbReference type="NCBI Taxonomy" id="6319"/>
    <lineage>
        <taxon>Eukaryota</taxon>
        <taxon>Metazoa</taxon>
        <taxon>Ecdysozoa</taxon>
        <taxon>Nematoda</taxon>
        <taxon>Chromadorea</taxon>
        <taxon>Rhabditida</taxon>
        <taxon>Rhabditina</taxon>
        <taxon>Rhabditomorpha</taxon>
        <taxon>Strongyloidea</taxon>
        <taxon>Trichostrongylidae</taxon>
        <taxon>Trichostrongylus</taxon>
    </lineage>
</organism>
<keyword evidence="3" id="KW-1185">Reference proteome</keyword>
<reference evidence="2 3" key="1">
    <citation type="submission" date="2019-10" db="EMBL/GenBank/DDBJ databases">
        <title>Assembly and Annotation for the nematode Trichostrongylus colubriformis.</title>
        <authorList>
            <person name="Martin J."/>
        </authorList>
    </citation>
    <scope>NUCLEOTIDE SEQUENCE [LARGE SCALE GENOMIC DNA]</scope>
    <source>
        <strain evidence="2">G859</strain>
        <tissue evidence="2">Whole worm</tissue>
    </source>
</reference>
<dbReference type="EMBL" id="WIXE01009816">
    <property type="protein sequence ID" value="KAK5978096.1"/>
    <property type="molecule type" value="Genomic_DNA"/>
</dbReference>
<name>A0AAN8FE79_TRICO</name>
<evidence type="ECO:0000256" key="1">
    <source>
        <dbReference type="SAM" id="MobiDB-lite"/>
    </source>
</evidence>